<evidence type="ECO:0000313" key="2">
    <source>
        <dbReference type="EMBL" id="SFS53056.1"/>
    </source>
</evidence>
<dbReference type="Proteomes" id="UP000198873">
    <property type="component" value="Unassembled WGS sequence"/>
</dbReference>
<reference evidence="3" key="1">
    <citation type="submission" date="2016-10" db="EMBL/GenBank/DDBJ databases">
        <authorList>
            <person name="Varghese N."/>
            <person name="Submissions S."/>
        </authorList>
    </citation>
    <scope>NUCLEOTIDE SEQUENCE [LARGE SCALE GENOMIC DNA]</scope>
    <source>
        <strain evidence="3">CGMCC 4.7047</strain>
    </source>
</reference>
<name>A0A1I6QKT9_9ACTN</name>
<feature type="transmembrane region" description="Helical" evidence="1">
    <location>
        <begin position="65"/>
        <end position="83"/>
    </location>
</feature>
<gene>
    <name evidence="2" type="ORF">SAMN05444716_10298</name>
</gene>
<dbReference type="STRING" id="1176198.SAMN05444716_10298"/>
<evidence type="ECO:0000256" key="1">
    <source>
        <dbReference type="SAM" id="Phobius"/>
    </source>
</evidence>
<keyword evidence="1" id="KW-0812">Transmembrane</keyword>
<accession>A0A1I6QKT9</accession>
<dbReference type="AlphaFoldDB" id="A0A1I6QKT9"/>
<evidence type="ECO:0000313" key="3">
    <source>
        <dbReference type="Proteomes" id="UP000198873"/>
    </source>
</evidence>
<dbReference type="EMBL" id="FPAB01000002">
    <property type="protein sequence ID" value="SFS53056.1"/>
    <property type="molecule type" value="Genomic_DNA"/>
</dbReference>
<feature type="transmembrane region" description="Helical" evidence="1">
    <location>
        <begin position="31"/>
        <end position="59"/>
    </location>
</feature>
<protein>
    <submittedName>
        <fullName evidence="2">Uncharacterized protein</fullName>
    </submittedName>
</protein>
<organism evidence="2 3">
    <name type="scientific">Streptomyces harbinensis</name>
    <dbReference type="NCBI Taxonomy" id="1176198"/>
    <lineage>
        <taxon>Bacteria</taxon>
        <taxon>Bacillati</taxon>
        <taxon>Actinomycetota</taxon>
        <taxon>Actinomycetes</taxon>
        <taxon>Kitasatosporales</taxon>
        <taxon>Streptomycetaceae</taxon>
        <taxon>Streptomyces</taxon>
    </lineage>
</organism>
<keyword evidence="3" id="KW-1185">Reference proteome</keyword>
<sequence length="113" mass="12339">MEPRDITEHLTVPEDGGVYARPRMPDPVRNAAVRAVIIIALTLSQVVVVLLCTLAGSWLALPMTISSVASTVVATWAVLDIWITRQAWRQRHGVVSVPSSVARGRKSAGYRDH</sequence>
<keyword evidence="1" id="KW-0472">Membrane</keyword>
<proteinExistence type="predicted"/>
<keyword evidence="1" id="KW-1133">Transmembrane helix</keyword>